<organism evidence="2 3">
    <name type="scientific">Eutrema salsugineum</name>
    <name type="common">Saltwater cress</name>
    <name type="synonym">Sisymbrium salsugineum</name>
    <dbReference type="NCBI Taxonomy" id="72664"/>
    <lineage>
        <taxon>Eukaryota</taxon>
        <taxon>Viridiplantae</taxon>
        <taxon>Streptophyta</taxon>
        <taxon>Embryophyta</taxon>
        <taxon>Tracheophyta</taxon>
        <taxon>Spermatophyta</taxon>
        <taxon>Magnoliopsida</taxon>
        <taxon>eudicotyledons</taxon>
        <taxon>Gunneridae</taxon>
        <taxon>Pentapetalae</taxon>
        <taxon>rosids</taxon>
        <taxon>malvids</taxon>
        <taxon>Brassicales</taxon>
        <taxon>Brassicaceae</taxon>
        <taxon>Eutremeae</taxon>
        <taxon>Eutrema</taxon>
    </lineage>
</organism>
<keyword evidence="1" id="KW-0732">Signal</keyword>
<keyword evidence="3" id="KW-1185">Reference proteome</keyword>
<dbReference type="Proteomes" id="UP000030689">
    <property type="component" value="Unassembled WGS sequence"/>
</dbReference>
<reference evidence="2 3" key="1">
    <citation type="journal article" date="2013" name="Front. Plant Sci.">
        <title>The Reference Genome of the Halophytic Plant Eutrema salsugineum.</title>
        <authorList>
            <person name="Yang R."/>
            <person name="Jarvis D.E."/>
            <person name="Chen H."/>
            <person name="Beilstein M.A."/>
            <person name="Grimwood J."/>
            <person name="Jenkins J."/>
            <person name="Shu S."/>
            <person name="Prochnik S."/>
            <person name="Xin M."/>
            <person name="Ma C."/>
            <person name="Schmutz J."/>
            <person name="Wing R.A."/>
            <person name="Mitchell-Olds T."/>
            <person name="Schumaker K.S."/>
            <person name="Wang X."/>
        </authorList>
    </citation>
    <scope>NUCLEOTIDE SEQUENCE [LARGE SCALE GENOMIC DNA]</scope>
</reference>
<evidence type="ECO:0000313" key="2">
    <source>
        <dbReference type="EMBL" id="ESQ28981.1"/>
    </source>
</evidence>
<feature type="chain" id="PRO_5004721631" description="Knottin scorpion toxin-like domain-containing protein" evidence="1">
    <location>
        <begin position="23"/>
        <end position="99"/>
    </location>
</feature>
<dbReference type="KEGG" id="eus:EUTSA_v10023877mg"/>
<feature type="signal peptide" evidence="1">
    <location>
        <begin position="1"/>
        <end position="22"/>
    </location>
</feature>
<gene>
    <name evidence="2" type="ORF">EUTSA_v10023877mg</name>
</gene>
<accession>V4MCR4</accession>
<dbReference type="OMA" id="IRSESCN"/>
<dbReference type="EMBL" id="KI517881">
    <property type="protein sequence ID" value="ESQ28981.1"/>
    <property type="molecule type" value="Genomic_DNA"/>
</dbReference>
<dbReference type="AlphaFoldDB" id="V4MCR4"/>
<sequence>MKKAVLIFICVLLFATCTQIRSESCNNDSDCKKIKCLHVWKTKCVKNTCQCVDEGGNVTLPLERKCDSASCAASCKSKGQKIGFYDCALDRCYCRKPLM</sequence>
<evidence type="ECO:0008006" key="4">
    <source>
        <dbReference type="Google" id="ProtNLM"/>
    </source>
</evidence>
<evidence type="ECO:0000313" key="3">
    <source>
        <dbReference type="Proteomes" id="UP000030689"/>
    </source>
</evidence>
<name>V4MCR4_EUTSA</name>
<proteinExistence type="predicted"/>
<evidence type="ECO:0000256" key="1">
    <source>
        <dbReference type="SAM" id="SignalP"/>
    </source>
</evidence>
<protein>
    <recommendedName>
        <fullName evidence="4">Knottin scorpion toxin-like domain-containing protein</fullName>
    </recommendedName>
</protein>
<dbReference type="Gramene" id="ESQ28981">
    <property type="protein sequence ID" value="ESQ28981"/>
    <property type="gene ID" value="EUTSA_v10023877mg"/>
</dbReference>